<dbReference type="EMBL" id="CP133720">
    <property type="protein sequence ID" value="WMW78989.1"/>
    <property type="molecule type" value="Genomic_DNA"/>
</dbReference>
<dbReference type="InterPro" id="IPR033469">
    <property type="entry name" value="CYTH-like_dom_sf"/>
</dbReference>
<dbReference type="InterPro" id="IPR023577">
    <property type="entry name" value="CYTH_domain"/>
</dbReference>
<keyword evidence="3" id="KW-1185">Reference proteome</keyword>
<dbReference type="InterPro" id="IPR012042">
    <property type="entry name" value="NeuTTM/CthTTM-like"/>
</dbReference>
<proteinExistence type="predicted"/>
<gene>
    <name evidence="2" type="ORF">RF679_09970</name>
</gene>
<evidence type="ECO:0000313" key="2">
    <source>
        <dbReference type="EMBL" id="WMW78989.1"/>
    </source>
</evidence>
<name>A0ABY9RCU7_9BURK</name>
<dbReference type="SUPFAM" id="SSF55154">
    <property type="entry name" value="CYTH-like phosphatases"/>
    <property type="match status" value="1"/>
</dbReference>
<dbReference type="PIRSF" id="PIRSF016487">
    <property type="entry name" value="CYTH_UCP016487"/>
    <property type="match status" value="1"/>
</dbReference>
<dbReference type="RefSeq" id="WP_309480490.1">
    <property type="nucleotide sequence ID" value="NZ_CP133720.1"/>
</dbReference>
<reference evidence="2" key="1">
    <citation type="submission" date="2023-09" db="EMBL/GenBank/DDBJ databases">
        <title>Undibacterium sp. 20NA77.5 isolated from freshwater.</title>
        <authorList>
            <person name="Le V."/>
            <person name="Ko S.-R."/>
            <person name="Ahn C.-Y."/>
            <person name="Oh H.-M."/>
        </authorList>
    </citation>
    <scope>NUCLEOTIDE SEQUENCE</scope>
    <source>
        <strain evidence="2">20NA77.5</strain>
    </source>
</reference>
<sequence>MGLEIERKFLVKNDAWRGLVTPVVMCQAYISADPERIVRVRIEDEQARLTVKGKASGISRAEWEYSIPVEDARRMLESVCTPQQIIKHRYRIPYAGFTWEVDEFFGANQGLVVAEIELASEDQVFEKPDWIGEEVSHDFRYVNANLLKQPYSSW</sequence>
<dbReference type="Proteomes" id="UP001181355">
    <property type="component" value="Chromosome"/>
</dbReference>
<accession>A0ABY9RCU7</accession>
<dbReference type="PANTHER" id="PTHR40114:SF1">
    <property type="entry name" value="SLR0698 PROTEIN"/>
    <property type="match status" value="1"/>
</dbReference>
<dbReference type="PANTHER" id="PTHR40114">
    <property type="entry name" value="SLR0698 PROTEIN"/>
    <property type="match status" value="1"/>
</dbReference>
<evidence type="ECO:0000313" key="3">
    <source>
        <dbReference type="Proteomes" id="UP001181355"/>
    </source>
</evidence>
<protein>
    <submittedName>
        <fullName evidence="2">CYTH domain-containing protein</fullName>
    </submittedName>
</protein>
<dbReference type="Pfam" id="PF01928">
    <property type="entry name" value="CYTH"/>
    <property type="match status" value="1"/>
</dbReference>
<dbReference type="CDD" id="cd07891">
    <property type="entry name" value="CYTH-like_CthTTM-like_1"/>
    <property type="match status" value="1"/>
</dbReference>
<dbReference type="SMART" id="SM01118">
    <property type="entry name" value="CYTH"/>
    <property type="match status" value="1"/>
</dbReference>
<dbReference type="Gene3D" id="2.40.320.10">
    <property type="entry name" value="Hypothetical Protein Pfu-838710-001"/>
    <property type="match status" value="1"/>
</dbReference>
<organism evidence="2 3">
    <name type="scientific">Undibacterium cyanobacteriorum</name>
    <dbReference type="NCBI Taxonomy" id="3073561"/>
    <lineage>
        <taxon>Bacteria</taxon>
        <taxon>Pseudomonadati</taxon>
        <taxon>Pseudomonadota</taxon>
        <taxon>Betaproteobacteria</taxon>
        <taxon>Burkholderiales</taxon>
        <taxon>Oxalobacteraceae</taxon>
        <taxon>Undibacterium</taxon>
    </lineage>
</organism>
<feature type="domain" description="CYTH" evidence="1">
    <location>
        <begin position="2"/>
        <end position="154"/>
    </location>
</feature>
<dbReference type="PROSITE" id="PS51707">
    <property type="entry name" value="CYTH"/>
    <property type="match status" value="1"/>
</dbReference>
<evidence type="ECO:0000259" key="1">
    <source>
        <dbReference type="PROSITE" id="PS51707"/>
    </source>
</evidence>